<keyword evidence="9 15" id="KW-0862">Zinc</keyword>
<comment type="subunit">
    <text evidence="4 15">Monomer.</text>
</comment>
<comment type="subcellular location">
    <subcellularLocation>
        <location evidence="2 15">Cytoplasm</location>
    </subcellularLocation>
</comment>
<dbReference type="EC" id="6.1.1.5" evidence="15"/>
<evidence type="ECO:0000259" key="16">
    <source>
        <dbReference type="Pfam" id="PF00133"/>
    </source>
</evidence>
<evidence type="ECO:0000256" key="6">
    <source>
        <dbReference type="ARBA" id="ARBA00022598"/>
    </source>
</evidence>
<keyword evidence="7 15" id="KW-0479">Metal-binding</keyword>
<dbReference type="GO" id="GO:0004822">
    <property type="term" value="F:isoleucine-tRNA ligase activity"/>
    <property type="evidence" value="ECO:0007669"/>
    <property type="project" value="UniProtKB-UniRule"/>
</dbReference>
<keyword evidence="8 15" id="KW-0547">Nucleotide-binding</keyword>
<dbReference type="Gene3D" id="3.40.50.620">
    <property type="entry name" value="HUPs"/>
    <property type="match status" value="2"/>
</dbReference>
<dbReference type="InterPro" id="IPR009080">
    <property type="entry name" value="tRNAsynth_Ia_anticodon-bd"/>
</dbReference>
<feature type="domain" description="Methionyl/Valyl/Leucyl/Isoleucyl-tRNA synthetase anticodon-binding" evidence="17">
    <location>
        <begin position="718"/>
        <end position="867"/>
    </location>
</feature>
<evidence type="ECO:0000256" key="11">
    <source>
        <dbReference type="ARBA" id="ARBA00022917"/>
    </source>
</evidence>
<evidence type="ECO:0000256" key="7">
    <source>
        <dbReference type="ARBA" id="ARBA00022723"/>
    </source>
</evidence>
<keyword evidence="12 15" id="KW-0030">Aminoacyl-tRNA synthetase</keyword>
<keyword evidence="11 15" id="KW-0648">Protein biosynthesis</keyword>
<comment type="function">
    <text evidence="13 15">Catalyzes the attachment of isoleucine to tRNA(Ile). As IleRS can inadvertently accommodate and process structurally similar amino acids such as valine, to avoid such errors it has two additional distinct tRNA(Ile)-dependent editing activities. One activity is designated as 'pretransfer' editing and involves the hydrolysis of activated Val-AMP. The other activity is designated 'posttransfer' editing and involves deacylation of mischarged Val-tRNA(Ile).</text>
</comment>
<evidence type="ECO:0000256" key="3">
    <source>
        <dbReference type="ARBA" id="ARBA00007078"/>
    </source>
</evidence>
<reference evidence="18 19" key="1">
    <citation type="submission" date="2016-09" db="EMBL/GenBank/DDBJ databases">
        <title>Genome-resolved meta-omics ties microbial dynamics to process performance in biotechnology for thiocyanate degradation.</title>
        <authorList>
            <person name="Kantor R.S."/>
            <person name="Huddy R.J."/>
            <person name="Iyer R."/>
            <person name="Thomas B.C."/>
            <person name="Brown C.T."/>
            <person name="Anantharaman K."/>
            <person name="Tringe S."/>
            <person name="Hettich R.L."/>
            <person name="Harrison S.T."/>
            <person name="Banfield J.F."/>
        </authorList>
    </citation>
    <scope>NUCLEOTIDE SEQUENCE [LARGE SCALE GENOMIC DNA]</scope>
    <source>
        <strain evidence="18">59-99</strain>
    </source>
</reference>
<evidence type="ECO:0000256" key="10">
    <source>
        <dbReference type="ARBA" id="ARBA00022840"/>
    </source>
</evidence>
<keyword evidence="10 15" id="KW-0067">ATP-binding</keyword>
<evidence type="ECO:0000259" key="17">
    <source>
        <dbReference type="Pfam" id="PF08264"/>
    </source>
</evidence>
<comment type="caution">
    <text evidence="18">The sequence shown here is derived from an EMBL/GenBank/DDBJ whole genome shotgun (WGS) entry which is preliminary data.</text>
</comment>
<dbReference type="SUPFAM" id="SSF47323">
    <property type="entry name" value="Anticodon-binding domain of a subclass of class I aminoacyl-tRNA synthetases"/>
    <property type="match status" value="1"/>
</dbReference>
<dbReference type="CDD" id="cd07961">
    <property type="entry name" value="Anticodon_Ia_Ile_ABEc"/>
    <property type="match status" value="1"/>
</dbReference>
<evidence type="ECO:0000256" key="2">
    <source>
        <dbReference type="ARBA" id="ARBA00004496"/>
    </source>
</evidence>
<comment type="domain">
    <text evidence="15">IleRS has two distinct active sites: one for aminoacylation and one for editing. The misactivated valine is translocated from the active site to the editing site, which sterically excludes the correctly activated isoleucine. The single editing site contains two valyl binding pockets, one specific for each substrate (Val-AMP or Val-tRNA(Ile)).</text>
</comment>
<dbReference type="InterPro" id="IPR033709">
    <property type="entry name" value="Anticodon_Ile_ABEc"/>
</dbReference>
<feature type="domain" description="Aminoacyl-tRNA synthetase class Ia" evidence="16">
    <location>
        <begin position="18"/>
        <end position="661"/>
    </location>
</feature>
<dbReference type="STRING" id="1895771.BGO89_12365"/>
<name>A0A1M3KYE5_9BACT</name>
<dbReference type="FunFam" id="3.40.50.620:FF:000075">
    <property type="entry name" value="Isoleucine--tRNA ligase"/>
    <property type="match status" value="1"/>
</dbReference>
<dbReference type="AlphaFoldDB" id="A0A1M3KYE5"/>
<gene>
    <name evidence="15" type="primary">ileS</name>
    <name evidence="18" type="ORF">BGO89_12365</name>
</gene>
<sequence>MFESLPDDFSYPALEEEILSYWDHHDVFNASLKAREGNPVFSFFEGPPTVNGRPGIHHVMARSIKDIACRFQSMRGHYVRRQAGWDTHGLPVELAVEKELGITEKSQIEALGVDKFNAACKDFVYRNIGMDDGWRTLTRRMGYWLDMDSAYITCTNDYIESVWWALKQFFEKGLIYKGYKVVPQSPTLGTPLSSHELSLNYKDVRDPNVYLKLKIVASPIDRIIGASIMVWTTTPWTLFANVALAVGPDIQYVLVRNTHTVGKDQVTENLVLAESRLEILDGEVEVLERFTGADLVGSSYEQIFDDVVLDAAAHPNVLHILPGTFVTTEDGTGVVHIAPAFGQDDFELSKQHGLPVPQPVTPNGKFTDEVKEFAGRAVKTFTYSDHTEEGADRDIVKTLKMRGKIYKAAFDYLHSYPHCWRTDNPVIYYARDSWFITSPAYKDRLVALNREITWHPEEIGTGRFGNWLEDVKEWSLSRDRYWGTPLPLWVSEDGSDIMAVGSIEELASGLYETDSGQRVAVADAGVDIDLHRPFVDRVVFERNGVTYRRVREVIDVWFDSGSVPFAQFHYPFENKELFEQSFPADFIAEGIDQTRGWFYTLHNIATALFDKPAYKHVAVNDLILDRNGHKMSKSRGNTVDPFELIDKYGVDAIRWYLMVSSPAWKPKLFNEEDIAKTVIADFFRSLTNTFEFFAMYANIDGYTGREAPVPVAERPEIDRWILSKLNTVIAEYMAAMESYEFTKACRVLQEYVIDDVSNWYVRRNRRRFWKGDYDDDKKAAYQTLHHVLLSVVHMVAPIAPFLAEWIFLRLRTDEEHLSIHCSILHASDASLIDHDLEHRMWQAQHIVSLARSLREKAKIKTRQPLRRILLPVDSPAVRRQLQTVEDIILEEINVKGIEYVSDDTNIVRRSTKPNFKIIGKKYGANTQGVAQAIKSLGSEQVRRLEQSSVLAVTIGDQTVQIDFEDVEIVSEDIEGWLVASDQGITVALDTELDGALLQEGLAREFVSKVQKLRKDSGFDVTDRITIVYATDDTTSDALQTMRTYIATETLADIIDRGDGPYETDLEINGYQVGVRVQRV</sequence>
<evidence type="ECO:0000256" key="4">
    <source>
        <dbReference type="ARBA" id="ARBA00011245"/>
    </source>
</evidence>
<dbReference type="FunFam" id="3.40.50.620:FF:000063">
    <property type="entry name" value="Isoleucine--tRNA ligase"/>
    <property type="match status" value="1"/>
</dbReference>
<dbReference type="HAMAP" id="MF_02003">
    <property type="entry name" value="Ile_tRNA_synth_type2"/>
    <property type="match status" value="1"/>
</dbReference>
<dbReference type="Pfam" id="PF08264">
    <property type="entry name" value="Anticodon_1"/>
    <property type="match status" value="1"/>
</dbReference>
<evidence type="ECO:0000256" key="14">
    <source>
        <dbReference type="ARBA" id="ARBA00048359"/>
    </source>
</evidence>
<evidence type="ECO:0000256" key="1">
    <source>
        <dbReference type="ARBA" id="ARBA00001947"/>
    </source>
</evidence>
<protein>
    <recommendedName>
        <fullName evidence="15">Isoleucine--tRNA ligase</fullName>
        <ecNumber evidence="15">6.1.1.5</ecNumber>
    </recommendedName>
    <alternativeName>
        <fullName evidence="15">Isoleucyl-tRNA synthetase</fullName>
        <shortName evidence="15">IleRS</shortName>
    </alternativeName>
</protein>
<dbReference type="Pfam" id="PF00133">
    <property type="entry name" value="tRNA-synt_1"/>
    <property type="match status" value="1"/>
</dbReference>
<dbReference type="Proteomes" id="UP000184233">
    <property type="component" value="Unassembled WGS sequence"/>
</dbReference>
<comment type="catalytic activity">
    <reaction evidence="14 15">
        <text>tRNA(Ile) + L-isoleucine + ATP = L-isoleucyl-tRNA(Ile) + AMP + diphosphate</text>
        <dbReference type="Rhea" id="RHEA:11060"/>
        <dbReference type="Rhea" id="RHEA-COMP:9666"/>
        <dbReference type="Rhea" id="RHEA-COMP:9695"/>
        <dbReference type="ChEBI" id="CHEBI:30616"/>
        <dbReference type="ChEBI" id="CHEBI:33019"/>
        <dbReference type="ChEBI" id="CHEBI:58045"/>
        <dbReference type="ChEBI" id="CHEBI:78442"/>
        <dbReference type="ChEBI" id="CHEBI:78528"/>
        <dbReference type="ChEBI" id="CHEBI:456215"/>
        <dbReference type="EC" id="6.1.1.5"/>
    </reaction>
</comment>
<dbReference type="GO" id="GO:0005737">
    <property type="term" value="C:cytoplasm"/>
    <property type="evidence" value="ECO:0007669"/>
    <property type="project" value="UniProtKB-SubCell"/>
</dbReference>
<accession>A0A1M3KYE5</accession>
<dbReference type="PANTHER" id="PTHR42780:SF1">
    <property type="entry name" value="ISOLEUCINE--TRNA LIGASE, CYTOPLASMIC"/>
    <property type="match status" value="1"/>
</dbReference>
<feature type="binding site" evidence="15">
    <location>
        <position position="633"/>
    </location>
    <ligand>
        <name>ATP</name>
        <dbReference type="ChEBI" id="CHEBI:30616"/>
    </ligand>
</feature>
<feature type="short sequence motif" description="'KMSKS' region" evidence="15">
    <location>
        <begin position="630"/>
        <end position="634"/>
    </location>
</feature>
<evidence type="ECO:0000256" key="12">
    <source>
        <dbReference type="ARBA" id="ARBA00023146"/>
    </source>
</evidence>
<dbReference type="GO" id="GO:0000049">
    <property type="term" value="F:tRNA binding"/>
    <property type="evidence" value="ECO:0007669"/>
    <property type="project" value="InterPro"/>
</dbReference>
<evidence type="ECO:0000256" key="8">
    <source>
        <dbReference type="ARBA" id="ARBA00022741"/>
    </source>
</evidence>
<evidence type="ECO:0000256" key="5">
    <source>
        <dbReference type="ARBA" id="ARBA00022490"/>
    </source>
</evidence>
<dbReference type="Pfam" id="PF19302">
    <property type="entry name" value="DUF5915"/>
    <property type="match status" value="1"/>
</dbReference>
<dbReference type="InterPro" id="IPR002300">
    <property type="entry name" value="aa-tRNA-synth_Ia"/>
</dbReference>
<evidence type="ECO:0000256" key="9">
    <source>
        <dbReference type="ARBA" id="ARBA00022833"/>
    </source>
</evidence>
<dbReference type="GO" id="GO:0006428">
    <property type="term" value="P:isoleucyl-tRNA aminoacylation"/>
    <property type="evidence" value="ECO:0007669"/>
    <property type="project" value="UniProtKB-UniRule"/>
</dbReference>
<dbReference type="PANTHER" id="PTHR42780">
    <property type="entry name" value="SOLEUCYL-TRNA SYNTHETASE"/>
    <property type="match status" value="1"/>
</dbReference>
<dbReference type="GO" id="GO:0005524">
    <property type="term" value="F:ATP binding"/>
    <property type="evidence" value="ECO:0007669"/>
    <property type="project" value="UniProtKB-UniRule"/>
</dbReference>
<dbReference type="InterPro" id="IPR014729">
    <property type="entry name" value="Rossmann-like_a/b/a_fold"/>
</dbReference>
<evidence type="ECO:0000256" key="15">
    <source>
        <dbReference type="HAMAP-Rule" id="MF_02003"/>
    </source>
</evidence>
<keyword evidence="5 15" id="KW-0963">Cytoplasm</keyword>
<evidence type="ECO:0000313" key="18">
    <source>
        <dbReference type="EMBL" id="OJX57274.1"/>
    </source>
</evidence>
<dbReference type="GO" id="GO:0002161">
    <property type="term" value="F:aminoacyl-tRNA deacylase activity"/>
    <property type="evidence" value="ECO:0007669"/>
    <property type="project" value="InterPro"/>
</dbReference>
<dbReference type="SUPFAM" id="SSF52374">
    <property type="entry name" value="Nucleotidylyl transferase"/>
    <property type="match status" value="1"/>
</dbReference>
<dbReference type="Gene3D" id="1.10.730.10">
    <property type="entry name" value="Isoleucyl-tRNA Synthetase, Domain 1"/>
    <property type="match status" value="1"/>
</dbReference>
<comment type="cofactor">
    <cofactor evidence="1 15">
        <name>Zn(2+)</name>
        <dbReference type="ChEBI" id="CHEBI:29105"/>
    </cofactor>
</comment>
<comment type="similarity">
    <text evidence="3 15">Belongs to the class-I aminoacyl-tRNA synthetase family. IleS type 2 subfamily.</text>
</comment>
<dbReference type="PRINTS" id="PR00984">
    <property type="entry name" value="TRNASYNTHILE"/>
</dbReference>
<dbReference type="GO" id="GO:0008270">
    <property type="term" value="F:zinc ion binding"/>
    <property type="evidence" value="ECO:0007669"/>
    <property type="project" value="UniProtKB-UniRule"/>
</dbReference>
<feature type="short sequence motif" description="'HIGH' region" evidence="15">
    <location>
        <begin position="48"/>
        <end position="58"/>
    </location>
</feature>
<dbReference type="InterPro" id="IPR013155">
    <property type="entry name" value="M/V/L/I-tRNA-synth_anticd-bd"/>
</dbReference>
<dbReference type="SUPFAM" id="SSF50677">
    <property type="entry name" value="ValRS/IleRS/LeuRS editing domain"/>
    <property type="match status" value="1"/>
</dbReference>
<evidence type="ECO:0000313" key="19">
    <source>
        <dbReference type="Proteomes" id="UP000184233"/>
    </source>
</evidence>
<keyword evidence="6 15" id="KW-0436">Ligase</keyword>
<proteinExistence type="inferred from homology"/>
<dbReference type="InterPro" id="IPR023586">
    <property type="entry name" value="Ile-tRNA-ligase_type2"/>
</dbReference>
<dbReference type="InterPro" id="IPR002301">
    <property type="entry name" value="Ile-tRNA-ligase"/>
</dbReference>
<dbReference type="EMBL" id="MKVH01000024">
    <property type="protein sequence ID" value="OJX57274.1"/>
    <property type="molecule type" value="Genomic_DNA"/>
</dbReference>
<evidence type="ECO:0000256" key="13">
    <source>
        <dbReference type="ARBA" id="ARBA00025217"/>
    </source>
</evidence>
<dbReference type="NCBIfam" id="TIGR00392">
    <property type="entry name" value="ileS"/>
    <property type="match status" value="1"/>
</dbReference>
<dbReference type="InterPro" id="IPR009008">
    <property type="entry name" value="Val/Leu/Ile-tRNA-synth_edit"/>
</dbReference>
<organism evidence="18 19">
    <name type="scientific">Candidatus Kapaibacterium thiocyanatum</name>
    <dbReference type="NCBI Taxonomy" id="1895771"/>
    <lineage>
        <taxon>Bacteria</taxon>
        <taxon>Pseudomonadati</taxon>
        <taxon>Candidatus Kapaibacteriota</taxon>
        <taxon>Candidatus Kapaibacteriia</taxon>
        <taxon>Candidatus Kapaibacteriales</taxon>
        <taxon>Candidatus Kapaibacteriaceae</taxon>
        <taxon>Candidatus Kapaibacterium</taxon>
    </lineage>
</organism>